<dbReference type="PANTHER" id="PTHR43941">
    <property type="entry name" value="STRUCTURAL MAINTENANCE OF CHROMOSOMES PROTEIN 2"/>
    <property type="match status" value="1"/>
</dbReference>
<accession>A0A1A0H8Z4</accession>
<dbReference type="GO" id="GO:0005737">
    <property type="term" value="C:cytoplasm"/>
    <property type="evidence" value="ECO:0007669"/>
    <property type="project" value="UniProtKB-SubCell"/>
</dbReference>
<dbReference type="EMBL" id="LXTC01000004">
    <property type="protein sequence ID" value="OBA20594.1"/>
    <property type="molecule type" value="Genomic_DNA"/>
</dbReference>
<name>A0A1A0H8Z4_9ASCO</name>
<gene>
    <name evidence="6" type="ORF">METBIDRAFT_43179</name>
</gene>
<keyword evidence="3" id="KW-0175">Coiled coil</keyword>
<dbReference type="Pfam" id="PF07989">
    <property type="entry name" value="Cnn_1N"/>
    <property type="match status" value="1"/>
</dbReference>
<proteinExistence type="predicted"/>
<keyword evidence="2" id="KW-0963">Cytoplasm</keyword>
<reference evidence="6 7" key="1">
    <citation type="submission" date="2016-05" db="EMBL/GenBank/DDBJ databases">
        <title>Comparative genomics of biotechnologically important yeasts.</title>
        <authorList>
            <consortium name="DOE Joint Genome Institute"/>
            <person name="Riley R."/>
            <person name="Haridas S."/>
            <person name="Wolfe K.H."/>
            <person name="Lopes M.R."/>
            <person name="Hittinger C.T."/>
            <person name="Goker M."/>
            <person name="Salamov A."/>
            <person name="Wisecaver J."/>
            <person name="Long T.M."/>
            <person name="Aerts A.L."/>
            <person name="Barry K."/>
            <person name="Choi C."/>
            <person name="Clum A."/>
            <person name="Coughlan A.Y."/>
            <person name="Deshpande S."/>
            <person name="Douglass A.P."/>
            <person name="Hanson S.J."/>
            <person name="Klenk H.-P."/>
            <person name="LaButti K."/>
            <person name="Lapidus A."/>
            <person name="Lindquist E."/>
            <person name="Lipzen A."/>
            <person name="Meier-kolthoff J.P."/>
            <person name="Ohm R.A."/>
            <person name="Otillar R.P."/>
            <person name="Pangilinan J."/>
            <person name="Peng Y."/>
            <person name="Rokas A."/>
            <person name="Rosa C.A."/>
            <person name="Scheuner C."/>
            <person name="Sibirny A.A."/>
            <person name="Slot J.C."/>
            <person name="Stielow J.B."/>
            <person name="Sun H."/>
            <person name="Kurtzman C.P."/>
            <person name="Blackwell M."/>
            <person name="Grigoriev I.V."/>
            <person name="Jeffries T.W."/>
        </authorList>
    </citation>
    <scope>NUCLEOTIDE SEQUENCE [LARGE SCALE GENOMIC DNA]</scope>
    <source>
        <strain evidence="6 7">NRRL YB-4993</strain>
    </source>
</reference>
<feature type="region of interest" description="Disordered" evidence="4">
    <location>
        <begin position="166"/>
        <end position="188"/>
    </location>
</feature>
<feature type="coiled-coil region" evidence="3">
    <location>
        <begin position="666"/>
        <end position="819"/>
    </location>
</feature>
<evidence type="ECO:0000313" key="6">
    <source>
        <dbReference type="EMBL" id="OBA20594.1"/>
    </source>
</evidence>
<evidence type="ECO:0000256" key="1">
    <source>
        <dbReference type="ARBA" id="ARBA00004496"/>
    </source>
</evidence>
<evidence type="ECO:0000256" key="3">
    <source>
        <dbReference type="SAM" id="Coils"/>
    </source>
</evidence>
<sequence>MFSLGRLPRLSREKESGLEFVPIGQRVVSPRKPAPSSNPRVRLTADKINNTHIDSSFDETTQDFGALDADAPVRVSTGSRLAGAGWSSRGNFASTLEQRSQAVDGGQSSIQSLQADSQQLKSENYNLKVEVATLKQFLKQTPPETRELVLQNAALKQELIKTQNELEQVRSHAESAPRQDREHSAGLDSLKRLYRESLEEKDQEIRRLQRQIAELSHVLPLPPQIPQELLDKMEFLQNENQALLRQLEGASASSSKTQGQLQGENNELRLDLHRAKAQLAELPADAVQQIDHLRKTNDTLLQKMRTVSNELQQAEAERDSMQMSLRNLQLSHEVADLKLKLKRADAAQALLAEEKWSDVQRLQRKLDSLLKEIKEKDRDEYNLREQVRSLMEERNKAFDNQSTVNHYQGQIDALREKEKTLMTDNLELKDEIAKLQDELYSRNIDSSRAGKLKQENLDLLDRLDFYEKEYALTQEAMEATEAELEALRTRQKQDDARRHSLETELETVRTQLRRVELSESRKYNESAYMELEEKHRKREEADHCRMTLQIERLNAQVRELEQQLDSAKQTRETFPSLNSYEPTQESRLKVDLRNKEFELQERQRDYSKLQNVLKDKEDLIDALEERIRKLNKDYRTDFSAEDRYRETLQKLQFDHESELLAVLLERDRLQNEIKHYKLRLEKMMEDDDTQIPTGANSVTIALLETQLEELRRKNHELMADAERASAARFESTSREADEYRSKIRDLRFALNDAQQEKSDLETTRDALESDLSLLRSEKSRFETRNRSLSQELTKNARNCTRLANKVQDLESQIASLLKAADDTFKAQKSNIQLQNQVDQLGARLATANLSSQPNQMLNVTKSRLQENELKYFKAKLFELQTRYMDLAMINSYMVSSIRSSYESCKDDLVKMSQSGVYPDYSALNRRSKKVTFKVLATFVLSMVRMKRRTEKAKVREGKLMRLRSDIERDRITLLVEK</sequence>
<feature type="coiled-coil region" evidence="3">
    <location>
        <begin position="411"/>
        <end position="518"/>
    </location>
</feature>
<dbReference type="Proteomes" id="UP000092555">
    <property type="component" value="Unassembled WGS sequence"/>
</dbReference>
<keyword evidence="7" id="KW-1185">Reference proteome</keyword>
<dbReference type="STRING" id="869754.A0A1A0H8Z4"/>
<comment type="caution">
    <text evidence="6">The sequence shown here is derived from an EMBL/GenBank/DDBJ whole genome shotgun (WGS) entry which is preliminary data.</text>
</comment>
<dbReference type="OrthoDB" id="10255522at2759"/>
<evidence type="ECO:0000256" key="2">
    <source>
        <dbReference type="ARBA" id="ARBA00022490"/>
    </source>
</evidence>
<evidence type="ECO:0000256" key="4">
    <source>
        <dbReference type="SAM" id="MobiDB-lite"/>
    </source>
</evidence>
<dbReference type="RefSeq" id="XP_018711116.1">
    <property type="nucleotide sequence ID" value="XM_018857622.1"/>
</dbReference>
<protein>
    <recommendedName>
        <fullName evidence="5">Centrosomin N-terminal motif 1 domain-containing protein</fullName>
    </recommendedName>
</protein>
<dbReference type="GeneID" id="30030598"/>
<feature type="domain" description="Centrosomin N-terminal motif 1" evidence="5">
    <location>
        <begin position="113"/>
        <end position="176"/>
    </location>
</feature>
<feature type="coiled-coil region" evidence="3">
    <location>
        <begin position="599"/>
        <end position="633"/>
    </location>
</feature>
<evidence type="ECO:0000313" key="7">
    <source>
        <dbReference type="Proteomes" id="UP000092555"/>
    </source>
</evidence>
<organism evidence="6 7">
    <name type="scientific">Metschnikowia bicuspidata var. bicuspidata NRRL YB-4993</name>
    <dbReference type="NCBI Taxonomy" id="869754"/>
    <lineage>
        <taxon>Eukaryota</taxon>
        <taxon>Fungi</taxon>
        <taxon>Dikarya</taxon>
        <taxon>Ascomycota</taxon>
        <taxon>Saccharomycotina</taxon>
        <taxon>Pichiomycetes</taxon>
        <taxon>Metschnikowiaceae</taxon>
        <taxon>Metschnikowia</taxon>
    </lineage>
</organism>
<comment type="subcellular location">
    <subcellularLocation>
        <location evidence="1">Cytoplasm</location>
    </subcellularLocation>
</comment>
<dbReference type="GO" id="GO:0005815">
    <property type="term" value="C:microtubule organizing center"/>
    <property type="evidence" value="ECO:0007669"/>
    <property type="project" value="InterPro"/>
</dbReference>
<evidence type="ECO:0000259" key="5">
    <source>
        <dbReference type="Pfam" id="PF07989"/>
    </source>
</evidence>
<dbReference type="AlphaFoldDB" id="A0A1A0H8Z4"/>
<dbReference type="InterPro" id="IPR012943">
    <property type="entry name" value="Cnn_1N"/>
</dbReference>
<feature type="compositionally biased region" description="Basic and acidic residues" evidence="4">
    <location>
        <begin position="167"/>
        <end position="188"/>
    </location>
</feature>